<sequence length="314" mass="34837">MGEVHQLISTYGAAEAKKMADSKLERQCFEAAEAVMGDDRFDLNVLHSGFAMTGLPHKSIKDLVWERAGGQDNEVTLLIESGHWQDKRPVGIPYGSIARLILIYLSSEAIANNSQVVELGTNMKSFLGRMGISPGGKSRQIVKDQSQRLSMCNLTFFTKRNRGTLVNKGQFVKNAFIPDAETDNQPSFWQPTVELDDAFFQSLKDHPLPLREAAIRQLSGRSMALDLYVFLSYRLHVLTKPTPVSWAALYQQFGAGFAKQWVFVQGIKAPLNLALAAYPEANVDITEKGLILHPSESPVPKVHPRAGRLKLTSL</sequence>
<protein>
    <submittedName>
        <fullName evidence="1">Plasmid encoded RepA protein</fullName>
    </submittedName>
</protein>
<dbReference type="Proteomes" id="UP001156641">
    <property type="component" value="Unassembled WGS sequence"/>
</dbReference>
<dbReference type="EMBL" id="BSOS01000004">
    <property type="protein sequence ID" value="GLR65417.1"/>
    <property type="molecule type" value="Genomic_DNA"/>
</dbReference>
<gene>
    <name evidence="1" type="ORF">GCM10010909_00950</name>
</gene>
<accession>A0ABQ6A181</accession>
<evidence type="ECO:0000313" key="1">
    <source>
        <dbReference type="EMBL" id="GLR65417.1"/>
    </source>
</evidence>
<name>A0ABQ6A181_9PROT</name>
<organism evidence="1 2">
    <name type="scientific">Acidocella aquatica</name>
    <dbReference type="NCBI Taxonomy" id="1922313"/>
    <lineage>
        <taxon>Bacteria</taxon>
        <taxon>Pseudomonadati</taxon>
        <taxon>Pseudomonadota</taxon>
        <taxon>Alphaproteobacteria</taxon>
        <taxon>Acetobacterales</taxon>
        <taxon>Acidocellaceae</taxon>
        <taxon>Acidocella</taxon>
    </lineage>
</organism>
<dbReference type="InterPro" id="IPR006881">
    <property type="entry name" value="RepA_C"/>
</dbReference>
<dbReference type="Pfam" id="PF04796">
    <property type="entry name" value="RepA_C"/>
    <property type="match status" value="1"/>
</dbReference>
<evidence type="ECO:0000313" key="2">
    <source>
        <dbReference type="Proteomes" id="UP001156641"/>
    </source>
</evidence>
<proteinExistence type="predicted"/>
<reference evidence="2" key="1">
    <citation type="journal article" date="2019" name="Int. J. Syst. Evol. Microbiol.">
        <title>The Global Catalogue of Microorganisms (GCM) 10K type strain sequencing project: providing services to taxonomists for standard genome sequencing and annotation.</title>
        <authorList>
            <consortium name="The Broad Institute Genomics Platform"/>
            <consortium name="The Broad Institute Genome Sequencing Center for Infectious Disease"/>
            <person name="Wu L."/>
            <person name="Ma J."/>
        </authorList>
    </citation>
    <scope>NUCLEOTIDE SEQUENCE [LARGE SCALE GENOMIC DNA]</scope>
    <source>
        <strain evidence="2">NBRC 112502</strain>
    </source>
</reference>
<comment type="caution">
    <text evidence="1">The sequence shown here is derived from an EMBL/GenBank/DDBJ whole genome shotgun (WGS) entry which is preliminary data.</text>
</comment>
<keyword evidence="2" id="KW-1185">Reference proteome</keyword>